<dbReference type="GO" id="GO:0005840">
    <property type="term" value="C:ribosome"/>
    <property type="evidence" value="ECO:0007669"/>
    <property type="project" value="UniProtKB-KW"/>
</dbReference>
<sequence>MNRIYSWYEHVSKKDYIYKLQYTNVFNIQKLDRIVINIGINSAIHDPKQILLCLTALELITTQKPVIYRSKKSIAAFKVRKNVIIGAKLLLRKQNMYDFLDTFIFLTLPKLNGFRGFKLSRSNCVNFGVFDILIFPQLHDNADNFQKQLGATFTCIGKSKVQNMNLLLNSFQIPQRK</sequence>
<name>B2MWW0_HEMAN</name>
<dbReference type="GeneID" id="6262031"/>
<keyword evidence="2 4" id="KW-0689">Ribosomal protein</keyword>
<evidence type="ECO:0000313" key="7">
    <source>
        <dbReference type="EMBL" id="ACC78252.1"/>
    </source>
</evidence>
<reference evidence="7" key="1">
    <citation type="journal article" date="2008" name="BMC Genomics">
        <title>Complete sequence and analysis of the mitochondrial genome of Hemiselmis andersenii CCMP644 (Cryptophyceae).</title>
        <authorList>
            <person name="Kim E."/>
            <person name="Lane C.E."/>
            <person name="Curtis B.A."/>
            <person name="Kozera C."/>
            <person name="Bowman S."/>
            <person name="Archibald J.M."/>
        </authorList>
    </citation>
    <scope>NUCLEOTIDE SEQUENCE [LARGE SCALE GENOMIC DNA]</scope>
    <source>
        <strain evidence="7">CCMP 644</strain>
        <strain>CCMP644</strain>
    </source>
</reference>
<gene>
    <name evidence="7" type="primary">rpl5</name>
    <name evidence="7" type="ORF">HAM_068</name>
</gene>
<evidence type="ECO:0000259" key="5">
    <source>
        <dbReference type="Pfam" id="PF00281"/>
    </source>
</evidence>
<evidence type="ECO:0000256" key="1">
    <source>
        <dbReference type="ARBA" id="ARBA00008553"/>
    </source>
</evidence>
<dbReference type="PANTHER" id="PTHR11994">
    <property type="entry name" value="60S RIBOSOMAL PROTEIN L11-RELATED"/>
    <property type="match status" value="1"/>
</dbReference>
<dbReference type="SUPFAM" id="SSF55282">
    <property type="entry name" value="RL5-like"/>
    <property type="match status" value="1"/>
</dbReference>
<dbReference type="GO" id="GO:0003735">
    <property type="term" value="F:structural constituent of ribosome"/>
    <property type="evidence" value="ECO:0007669"/>
    <property type="project" value="InterPro"/>
</dbReference>
<dbReference type="PIRSF" id="PIRSF002161">
    <property type="entry name" value="Ribosomal_L5"/>
    <property type="match status" value="1"/>
</dbReference>
<dbReference type="InterPro" id="IPR002132">
    <property type="entry name" value="Ribosomal_uL5"/>
</dbReference>
<keyword evidence="3 4" id="KW-0687">Ribonucleoprotein</keyword>
<dbReference type="Gene3D" id="3.30.1440.10">
    <property type="match status" value="1"/>
</dbReference>
<geneLocation type="mitochondrion" evidence="7"/>
<accession>B2MWW0</accession>
<feature type="domain" description="Large ribosomal subunit protein uL5 N-terminal" evidence="5">
    <location>
        <begin position="24"/>
        <end position="80"/>
    </location>
</feature>
<dbReference type="InterPro" id="IPR022803">
    <property type="entry name" value="Ribosomal_uL5_dom_sf"/>
</dbReference>
<evidence type="ECO:0000256" key="2">
    <source>
        <dbReference type="ARBA" id="ARBA00022980"/>
    </source>
</evidence>
<evidence type="ECO:0000259" key="6">
    <source>
        <dbReference type="Pfam" id="PF00673"/>
    </source>
</evidence>
<dbReference type="EMBL" id="EU651892">
    <property type="protein sequence ID" value="ACC78252.1"/>
    <property type="molecule type" value="Genomic_DNA"/>
</dbReference>
<dbReference type="InterPro" id="IPR031309">
    <property type="entry name" value="Ribosomal_uL5_C"/>
</dbReference>
<evidence type="ECO:0000256" key="3">
    <source>
        <dbReference type="ARBA" id="ARBA00023274"/>
    </source>
</evidence>
<comment type="similarity">
    <text evidence="1 4">Belongs to the universal ribosomal protein uL5 family.</text>
</comment>
<feature type="domain" description="Large ribosomal subunit protein uL5 C-terminal" evidence="6">
    <location>
        <begin position="85"/>
        <end position="174"/>
    </location>
</feature>
<keyword evidence="7" id="KW-0496">Mitochondrion</keyword>
<dbReference type="Pfam" id="PF00673">
    <property type="entry name" value="Ribosomal_L5_C"/>
    <property type="match status" value="1"/>
</dbReference>
<dbReference type="GO" id="GO:1990904">
    <property type="term" value="C:ribonucleoprotein complex"/>
    <property type="evidence" value="ECO:0007669"/>
    <property type="project" value="UniProtKB-KW"/>
</dbReference>
<protein>
    <submittedName>
        <fullName evidence="7">Ribosomal protein L5</fullName>
    </submittedName>
</protein>
<proteinExistence type="inferred from homology"/>
<dbReference type="AlphaFoldDB" id="B2MWW0"/>
<evidence type="ECO:0000256" key="4">
    <source>
        <dbReference type="RuleBase" id="RU003930"/>
    </source>
</evidence>
<dbReference type="RefSeq" id="YP_001874798.1">
    <property type="nucleotide sequence ID" value="NC_010637.1"/>
</dbReference>
<dbReference type="Pfam" id="PF00281">
    <property type="entry name" value="Ribosomal_L5"/>
    <property type="match status" value="1"/>
</dbReference>
<dbReference type="GO" id="GO:0006412">
    <property type="term" value="P:translation"/>
    <property type="evidence" value="ECO:0007669"/>
    <property type="project" value="InterPro"/>
</dbReference>
<dbReference type="InterPro" id="IPR031310">
    <property type="entry name" value="Ribosomal_uL5_N"/>
</dbReference>
<organism evidence="7">
    <name type="scientific">Hemiselmis andersenii</name>
    <name type="common">Cryptophyte alga</name>
    <dbReference type="NCBI Taxonomy" id="464988"/>
    <lineage>
        <taxon>Eukaryota</taxon>
        <taxon>Cryptophyceae</taxon>
        <taxon>Cryptomonadales</taxon>
        <taxon>Hemiselmidaceae</taxon>
        <taxon>Hemiselmis</taxon>
    </lineage>
</organism>